<organism evidence="2 3">
    <name type="scientific">Streptomyces roseochromogenus subsp. oscitans DS 12.976</name>
    <dbReference type="NCBI Taxonomy" id="1352936"/>
    <lineage>
        <taxon>Bacteria</taxon>
        <taxon>Bacillati</taxon>
        <taxon>Actinomycetota</taxon>
        <taxon>Actinomycetes</taxon>
        <taxon>Kitasatosporales</taxon>
        <taxon>Streptomycetaceae</taxon>
        <taxon>Streptomyces</taxon>
    </lineage>
</organism>
<feature type="region of interest" description="Disordered" evidence="1">
    <location>
        <begin position="204"/>
        <end position="235"/>
    </location>
</feature>
<dbReference type="OrthoDB" id="9821032at2"/>
<dbReference type="RefSeq" id="WP_023551223.1">
    <property type="nucleotide sequence ID" value="NZ_CM002285.1"/>
</dbReference>
<protein>
    <submittedName>
        <fullName evidence="2">Uncharacterized protein</fullName>
    </submittedName>
</protein>
<accession>V6JVQ2</accession>
<feature type="compositionally biased region" description="Basic residues" evidence="1">
    <location>
        <begin position="225"/>
        <end position="235"/>
    </location>
</feature>
<comment type="caution">
    <text evidence="2">The sequence shown here is derived from an EMBL/GenBank/DDBJ whole genome shotgun (WGS) entry which is preliminary data.</text>
</comment>
<evidence type="ECO:0000313" key="2">
    <source>
        <dbReference type="EMBL" id="EST23773.1"/>
    </source>
</evidence>
<feature type="region of interest" description="Disordered" evidence="1">
    <location>
        <begin position="1"/>
        <end position="20"/>
    </location>
</feature>
<name>V6JVQ2_STRRC</name>
<dbReference type="Proteomes" id="UP000017984">
    <property type="component" value="Chromosome"/>
</dbReference>
<evidence type="ECO:0000256" key="1">
    <source>
        <dbReference type="SAM" id="MobiDB-lite"/>
    </source>
</evidence>
<sequence>MTDGQEPAGTTGAGRSVRRSGARRVGRWCAAVVLVGTAATMGANPAVAAGKPHATLVDHPQKRPVVIKPGHTGWARIQLKNTDRKSARNDARMYMEIWAPYGTRFTDTRLTPLHGALGGWACKGDAYRRGVPYESTILRCFSDRHGRVARAGGTATWQLKMKVVPGTRAGTTLSRTPYNQGAVLHFSYHGKAVWTTMSLKVRTPGKPRAGKVARRTTVNAAAGHGNHRNPRNPRS</sequence>
<evidence type="ECO:0000313" key="3">
    <source>
        <dbReference type="Proteomes" id="UP000017984"/>
    </source>
</evidence>
<reference evidence="2 3" key="1">
    <citation type="journal article" date="2014" name="Genome Announc.">
        <title>Draft Genome Sequence of Streptomyces roseochromogenes subsp. oscitans DS 12.976, Producer of the Aminocoumarin Antibiotic Clorobiocin.</title>
        <authorList>
            <person name="Ruckert C."/>
            <person name="Kalinowski J."/>
            <person name="Heide L."/>
            <person name="Apel A.K."/>
        </authorList>
    </citation>
    <scope>NUCLEOTIDE SEQUENCE [LARGE SCALE GENOMIC DNA]</scope>
    <source>
        <strain evidence="2 3">DS 12.976</strain>
    </source>
</reference>
<keyword evidence="3" id="KW-1185">Reference proteome</keyword>
<gene>
    <name evidence="2" type="ORF">M878_32640</name>
</gene>
<proteinExistence type="predicted"/>
<dbReference type="EMBL" id="AWQX01000276">
    <property type="protein sequence ID" value="EST23773.1"/>
    <property type="molecule type" value="Genomic_DNA"/>
</dbReference>
<dbReference type="HOGENOM" id="CLU_1179688_0_0_11"/>
<feature type="compositionally biased region" description="Basic residues" evidence="1">
    <location>
        <begin position="204"/>
        <end position="214"/>
    </location>
</feature>
<dbReference type="AlphaFoldDB" id="V6JVQ2"/>
<dbReference type="PATRIC" id="fig|1352936.5.peg.6800"/>